<dbReference type="InterPro" id="IPR036249">
    <property type="entry name" value="Thioredoxin-like_sf"/>
</dbReference>
<dbReference type="GO" id="GO:0016740">
    <property type="term" value="F:transferase activity"/>
    <property type="evidence" value="ECO:0007669"/>
    <property type="project" value="UniProtKB-KW"/>
</dbReference>
<dbReference type="AlphaFoldDB" id="A0A2T5H751"/>
<sequence>MKPLLYTFRRCPFAIRARLAITVSGVEVDQHEVSLRAKPKEMLECSPKGTVPVLKFADGSVLEQSLDIMRWALSINDPEHWLDDDQTVAAEIAALIKQNDETFKPALDLYKYAVRFPQHSEAYYREQAEPFLAELDIRLSKDGYLICGRYTLADMAVFPFIRQFSNVNRDWFYASRYHHLIAWLDRLIGSELFQNVMQKEAESLKEDVLENKN</sequence>
<evidence type="ECO:0000313" key="4">
    <source>
        <dbReference type="Proteomes" id="UP000244128"/>
    </source>
</evidence>
<dbReference type="EMBL" id="QAOI01000042">
    <property type="protein sequence ID" value="PTQ67380.1"/>
    <property type="molecule type" value="Genomic_DNA"/>
</dbReference>
<dbReference type="Gene3D" id="3.40.30.10">
    <property type="entry name" value="Glutaredoxin"/>
    <property type="match status" value="1"/>
</dbReference>
<dbReference type="Gene3D" id="1.20.1050.10">
    <property type="match status" value="1"/>
</dbReference>
<dbReference type="PROSITE" id="PS50405">
    <property type="entry name" value="GST_CTER"/>
    <property type="match status" value="1"/>
</dbReference>
<evidence type="ECO:0000259" key="2">
    <source>
        <dbReference type="PROSITE" id="PS50405"/>
    </source>
</evidence>
<dbReference type="InterPro" id="IPR010987">
    <property type="entry name" value="Glutathione-S-Trfase_C-like"/>
</dbReference>
<dbReference type="Proteomes" id="UP000244128">
    <property type="component" value="Unassembled WGS sequence"/>
</dbReference>
<accession>A0A2T5H751</accession>
<comment type="caution">
    <text evidence="3">The sequence shown here is derived from an EMBL/GenBank/DDBJ whole genome shotgun (WGS) entry which is preliminary data.</text>
</comment>
<feature type="domain" description="GST N-terminal" evidence="1">
    <location>
        <begin position="1"/>
        <end position="80"/>
    </location>
</feature>
<feature type="domain" description="GST C-terminal" evidence="2">
    <location>
        <begin position="85"/>
        <end position="213"/>
    </location>
</feature>
<dbReference type="CDD" id="cd03196">
    <property type="entry name" value="GST_C_5"/>
    <property type="match status" value="1"/>
</dbReference>
<dbReference type="InterPro" id="IPR050983">
    <property type="entry name" value="GST_Omega/HSP26"/>
</dbReference>
<dbReference type="RefSeq" id="WP_107804456.1">
    <property type="nucleotide sequence ID" value="NZ_QAOI01000042.1"/>
</dbReference>
<protein>
    <submittedName>
        <fullName evidence="3">Glutathione S-transferase</fullName>
    </submittedName>
</protein>
<name>A0A2T5H751_9PROT</name>
<dbReference type="InterPro" id="IPR036282">
    <property type="entry name" value="Glutathione-S-Trfase_C_sf"/>
</dbReference>
<dbReference type="PANTHER" id="PTHR43968:SF6">
    <property type="entry name" value="GLUTATHIONE S-TRANSFERASE OMEGA"/>
    <property type="match status" value="1"/>
</dbReference>
<keyword evidence="3" id="KW-0808">Transferase</keyword>
<dbReference type="SUPFAM" id="SSF52833">
    <property type="entry name" value="Thioredoxin-like"/>
    <property type="match status" value="1"/>
</dbReference>
<dbReference type="SUPFAM" id="SSF47616">
    <property type="entry name" value="GST C-terminal domain-like"/>
    <property type="match status" value="1"/>
</dbReference>
<organism evidence="3 4">
    <name type="scientific">Nitrosomonas oligotropha</name>
    <dbReference type="NCBI Taxonomy" id="42354"/>
    <lineage>
        <taxon>Bacteria</taxon>
        <taxon>Pseudomonadati</taxon>
        <taxon>Pseudomonadota</taxon>
        <taxon>Betaproteobacteria</taxon>
        <taxon>Nitrosomonadales</taxon>
        <taxon>Nitrosomonadaceae</taxon>
        <taxon>Nitrosomonas</taxon>
    </lineage>
</organism>
<proteinExistence type="predicted"/>
<gene>
    <name evidence="3" type="ORF">C8R26_14220</name>
</gene>
<reference evidence="3 4" key="1">
    <citation type="submission" date="2018-04" db="EMBL/GenBank/DDBJ databases">
        <title>Active sludge and wastewater microbial communities from Klosterneuburg, Austria.</title>
        <authorList>
            <person name="Wagner M."/>
        </authorList>
    </citation>
    <scope>NUCLEOTIDE SEQUENCE [LARGE SCALE GENOMIC DNA]</scope>
    <source>
        <strain evidence="3 4">Nm49</strain>
    </source>
</reference>
<dbReference type="InterPro" id="IPR040079">
    <property type="entry name" value="Glutathione_S-Trfase"/>
</dbReference>
<dbReference type="GO" id="GO:0005737">
    <property type="term" value="C:cytoplasm"/>
    <property type="evidence" value="ECO:0007669"/>
    <property type="project" value="TreeGrafter"/>
</dbReference>
<dbReference type="PANTHER" id="PTHR43968">
    <property type="match status" value="1"/>
</dbReference>
<dbReference type="InterPro" id="IPR004045">
    <property type="entry name" value="Glutathione_S-Trfase_N"/>
</dbReference>
<dbReference type="SFLD" id="SFLDS00019">
    <property type="entry name" value="Glutathione_Transferase_(cytos"/>
    <property type="match status" value="1"/>
</dbReference>
<dbReference type="Pfam" id="PF13410">
    <property type="entry name" value="GST_C_2"/>
    <property type="match status" value="1"/>
</dbReference>
<evidence type="ECO:0000313" key="3">
    <source>
        <dbReference type="EMBL" id="PTQ67380.1"/>
    </source>
</evidence>
<dbReference type="Pfam" id="PF13417">
    <property type="entry name" value="GST_N_3"/>
    <property type="match status" value="1"/>
</dbReference>
<evidence type="ECO:0000259" key="1">
    <source>
        <dbReference type="PROSITE" id="PS50404"/>
    </source>
</evidence>
<dbReference type="PROSITE" id="PS50404">
    <property type="entry name" value="GST_NTER"/>
    <property type="match status" value="1"/>
</dbReference>